<keyword evidence="4" id="KW-1185">Reference proteome</keyword>
<name>B9TAD1_RICCO</name>
<dbReference type="STRING" id="3988.B9TAD1"/>
<sequence>MALSAKLQVDVELKSSAEKFFKLLSKQIHQIPNASPGNIHQVDVHEGDWETAGSVKLWTYTIDGKREIFKEKVEIDEARKIVTMTAVEGHILELCQSYKIIIEAVPKDEGAVAKITTEYEKFKPDDAPPNKYLNFIVYVVKDVDAHLVNA</sequence>
<protein>
    <submittedName>
        <fullName evidence="3">Major latex protein, putative</fullName>
    </submittedName>
</protein>
<dbReference type="InterPro" id="IPR000916">
    <property type="entry name" value="Bet_v_I/MLP"/>
</dbReference>
<dbReference type="Proteomes" id="UP000008311">
    <property type="component" value="Unassembled WGS sequence"/>
</dbReference>
<feature type="domain" description="Bet v I/Major latex protein" evidence="2">
    <location>
        <begin position="2"/>
        <end position="150"/>
    </location>
</feature>
<dbReference type="SUPFAM" id="SSF55961">
    <property type="entry name" value="Bet v1-like"/>
    <property type="match status" value="1"/>
</dbReference>
<dbReference type="EMBL" id="EQ975700">
    <property type="protein sequence ID" value="EEF27183.1"/>
    <property type="molecule type" value="Genomic_DNA"/>
</dbReference>
<dbReference type="AlphaFoldDB" id="B9TAD1"/>
<dbReference type="SMART" id="SM01037">
    <property type="entry name" value="Bet_v_1"/>
    <property type="match status" value="1"/>
</dbReference>
<evidence type="ECO:0000313" key="3">
    <source>
        <dbReference type="EMBL" id="EEF27183.1"/>
    </source>
</evidence>
<dbReference type="OrthoDB" id="1072116at2759"/>
<dbReference type="KEGG" id="rcu:8269624"/>
<dbReference type="InterPro" id="IPR023393">
    <property type="entry name" value="START-like_dom_sf"/>
</dbReference>
<evidence type="ECO:0000256" key="1">
    <source>
        <dbReference type="ARBA" id="ARBA00038242"/>
    </source>
</evidence>
<dbReference type="InterPro" id="IPR052006">
    <property type="entry name" value="MLP-like"/>
</dbReference>
<organism evidence="3 4">
    <name type="scientific">Ricinus communis</name>
    <name type="common">Castor bean</name>
    <dbReference type="NCBI Taxonomy" id="3988"/>
    <lineage>
        <taxon>Eukaryota</taxon>
        <taxon>Viridiplantae</taxon>
        <taxon>Streptophyta</taxon>
        <taxon>Embryophyta</taxon>
        <taxon>Tracheophyta</taxon>
        <taxon>Spermatophyta</taxon>
        <taxon>Magnoliopsida</taxon>
        <taxon>eudicotyledons</taxon>
        <taxon>Gunneridae</taxon>
        <taxon>Pentapetalae</taxon>
        <taxon>rosids</taxon>
        <taxon>fabids</taxon>
        <taxon>Malpighiales</taxon>
        <taxon>Euphorbiaceae</taxon>
        <taxon>Acalyphoideae</taxon>
        <taxon>Acalypheae</taxon>
        <taxon>Ricinus</taxon>
    </lineage>
</organism>
<dbReference type="Gene3D" id="3.30.530.20">
    <property type="match status" value="1"/>
</dbReference>
<reference evidence="4" key="1">
    <citation type="journal article" date="2010" name="Nat. Biotechnol.">
        <title>Draft genome sequence of the oilseed species Ricinus communis.</title>
        <authorList>
            <person name="Chan A.P."/>
            <person name="Crabtree J."/>
            <person name="Zhao Q."/>
            <person name="Lorenzi H."/>
            <person name="Orvis J."/>
            <person name="Puiu D."/>
            <person name="Melake-Berhan A."/>
            <person name="Jones K.M."/>
            <person name="Redman J."/>
            <person name="Chen G."/>
            <person name="Cahoon E.B."/>
            <person name="Gedil M."/>
            <person name="Stanke M."/>
            <person name="Haas B.J."/>
            <person name="Wortman J.R."/>
            <person name="Fraser-Liggett C.M."/>
            <person name="Ravel J."/>
            <person name="Rabinowicz P.D."/>
        </authorList>
    </citation>
    <scope>NUCLEOTIDE SEQUENCE [LARGE SCALE GENOMIC DNA]</scope>
    <source>
        <strain evidence="4">cv. Hale</strain>
    </source>
</reference>
<comment type="similarity">
    <text evidence="1">Belongs to the MLP family.</text>
</comment>
<accession>B9TAD1</accession>
<evidence type="ECO:0000259" key="2">
    <source>
        <dbReference type="SMART" id="SM01037"/>
    </source>
</evidence>
<dbReference type="PANTHER" id="PTHR31338">
    <property type="entry name" value="POLYKETIDE CYCLASE/DEHYDRASE AND LIPID TRANSPORT SUPERFAMILY PROTEIN"/>
    <property type="match status" value="1"/>
</dbReference>
<dbReference type="eggNOG" id="ENOG502S2N8">
    <property type="taxonomic scope" value="Eukaryota"/>
</dbReference>
<dbReference type="InParanoid" id="B9TAD1"/>
<evidence type="ECO:0000313" key="4">
    <source>
        <dbReference type="Proteomes" id="UP000008311"/>
    </source>
</evidence>
<dbReference type="PANTHER" id="PTHR31338:SF16">
    <property type="entry name" value="POLYKETIDE CYCLASE_DEHYDRASE AND LIPID TRANSPORT SUPERFAMILY PROTEIN"/>
    <property type="match status" value="1"/>
</dbReference>
<dbReference type="CDD" id="cd07816">
    <property type="entry name" value="Bet_v1-like"/>
    <property type="match status" value="1"/>
</dbReference>
<proteinExistence type="inferred from homology"/>
<dbReference type="FunCoup" id="B9TAD1">
    <property type="interactions" value="412"/>
</dbReference>
<dbReference type="Pfam" id="PF00407">
    <property type="entry name" value="Bet_v_1"/>
    <property type="match status" value="1"/>
</dbReference>
<gene>
    <name evidence="3" type="ORF">RCOM_0108410</name>
</gene>
<dbReference type="GO" id="GO:0006952">
    <property type="term" value="P:defense response"/>
    <property type="evidence" value="ECO:0007669"/>
    <property type="project" value="InterPro"/>
</dbReference>